<accession>A0A1X0NRM5</accession>
<name>A0A1X0NRM5_9TRYP</name>
<dbReference type="RefSeq" id="XP_028881421.1">
    <property type="nucleotide sequence ID" value="XM_029027201.1"/>
</dbReference>
<proteinExistence type="predicted"/>
<comment type="caution">
    <text evidence="2">The sequence shown here is derived from an EMBL/GenBank/DDBJ whole genome shotgun (WGS) entry which is preliminary data.</text>
</comment>
<dbReference type="EMBL" id="NBCO01000022">
    <property type="protein sequence ID" value="ORC87355.1"/>
    <property type="molecule type" value="Genomic_DNA"/>
</dbReference>
<dbReference type="GeneID" id="39986981"/>
<dbReference type="SUPFAM" id="SSF55811">
    <property type="entry name" value="Nudix"/>
    <property type="match status" value="1"/>
</dbReference>
<dbReference type="InterPro" id="IPR015797">
    <property type="entry name" value="NUDIX_hydrolase-like_dom_sf"/>
</dbReference>
<feature type="compositionally biased region" description="Basic and acidic residues" evidence="1">
    <location>
        <begin position="332"/>
        <end position="368"/>
    </location>
</feature>
<feature type="region of interest" description="Disordered" evidence="1">
    <location>
        <begin position="101"/>
        <end position="124"/>
    </location>
</feature>
<evidence type="ECO:0000313" key="2">
    <source>
        <dbReference type="EMBL" id="ORC87355.1"/>
    </source>
</evidence>
<reference evidence="2 3" key="1">
    <citation type="submission" date="2017-03" db="EMBL/GenBank/DDBJ databases">
        <title>An alternative strategy for trypanosome survival in the mammalian bloodstream revealed through genome and transcriptome analysis of the ubiquitous bovine parasite Trypanosoma (Megatrypanum) theileri.</title>
        <authorList>
            <person name="Kelly S."/>
            <person name="Ivens A."/>
            <person name="Mott A."/>
            <person name="O'Neill E."/>
            <person name="Emms D."/>
            <person name="Macleod O."/>
            <person name="Voorheis P."/>
            <person name="Matthews J."/>
            <person name="Matthews K."/>
            <person name="Carrington M."/>
        </authorList>
    </citation>
    <scope>NUCLEOTIDE SEQUENCE [LARGE SCALE GENOMIC DNA]</scope>
    <source>
        <strain evidence="2">Edinburgh</strain>
    </source>
</reference>
<evidence type="ECO:0000313" key="3">
    <source>
        <dbReference type="Proteomes" id="UP000192257"/>
    </source>
</evidence>
<dbReference type="OrthoDB" id="272672at2759"/>
<dbReference type="AlphaFoldDB" id="A0A1X0NRM5"/>
<dbReference type="Proteomes" id="UP000192257">
    <property type="component" value="Unassembled WGS sequence"/>
</dbReference>
<evidence type="ECO:0000256" key="1">
    <source>
        <dbReference type="SAM" id="MobiDB-lite"/>
    </source>
</evidence>
<organism evidence="2 3">
    <name type="scientific">Trypanosoma theileri</name>
    <dbReference type="NCBI Taxonomy" id="67003"/>
    <lineage>
        <taxon>Eukaryota</taxon>
        <taxon>Discoba</taxon>
        <taxon>Euglenozoa</taxon>
        <taxon>Kinetoplastea</taxon>
        <taxon>Metakinetoplastina</taxon>
        <taxon>Trypanosomatida</taxon>
        <taxon>Trypanosomatidae</taxon>
        <taxon>Trypanosoma</taxon>
    </lineage>
</organism>
<feature type="compositionally biased region" description="Low complexity" evidence="1">
    <location>
        <begin position="110"/>
        <end position="124"/>
    </location>
</feature>
<protein>
    <submittedName>
        <fullName evidence="2">Uncharacterized protein</fullName>
    </submittedName>
</protein>
<feature type="region of interest" description="Disordered" evidence="1">
    <location>
        <begin position="309"/>
        <end position="368"/>
    </location>
</feature>
<keyword evidence="3" id="KW-1185">Reference proteome</keyword>
<feature type="compositionally biased region" description="Acidic residues" evidence="1">
    <location>
        <begin position="315"/>
        <end position="331"/>
    </location>
</feature>
<dbReference type="VEuPathDB" id="TriTrypDB:TM35_000221540"/>
<sequence length="990" mass="109618">MSRADKQHHRDHVVGTAGDASVRVYAFANSRPAYRVVFAPEEPLIVLKTRASAGGPQHPCAQWAPFAAVVFRCRPNTTAAVYVVDTTQLPEAAMREENTVGGHPIHQQTNHNNGGDVNSSNSSKNVNCVGPVVRRVANTIARLNPHNATMIAAGVSAPIALKYAIAGEKRHGHSDRLVRRLLLVCPPSLDALKQLVRPDISSTTTTTADSQSYPKLQLMVMLSDTSQLQRWKDWLQETANTTSWLDSWSISTNLQPSLFEAVAREVGITADGTEVNLQTHYKTPRVFRIDFVLSKATKKTEQYVTLSPLTTTGCDENDDDDDENDEYEDNDTESHSDVEKEDHEGETTRRKCKGDHDGESCCDSHESHEDEVGETVFGLTTLQHCSHPTNVIVEGRLMDTEGTILGTTEGRVIIHGLHEAIKMNDTTMGKQKITKGVALHVESRLNRDDSGSTTLEVLKVTPLTKMQERRSMTICPMKEVPLYNVSSIAHAYGALLIRGRKCVLVRSLDGEFDGMRLPFLMHSDAEESCMQCAVRALCERCDISPDNFYIPNFFSPVCYYDKNGPDGKVLCVTIYIALAVSPPSGGAPDTVEDDENPGEPYDWFGFNKAMSVLQTEAEREVLVDLQRGVRRAYDATLYIPLKGFGVFGETVMDVGGPSTALPSLEGLEMMVVCAPGDVKGETMRLVREYITDRVVSVNESTSRVEIERAAVETMRDGARMLVLCLSPDVDVSLFSEEELTYWSEREARPRLVTLLFPDVSEMIVRENHPTAVAARAAFVYAVMLSDVLVTVDHRVENFSPSLWGVLRLASSLNADLALHAGVMARRSIEFPQEEEISNEATLREISVRRVGCPIVASRLALLLKEGGMQLLGCRNFQEEKEEENSTQTQCDGVLLWAEGEVWLASRPHARGVLTLDIHSHCLTLEEGDLWESEEENESTRANEITLHVWATATTHAVLESTVAAALDDMMYTTMPSKVEAVRDDKLPQWN</sequence>
<gene>
    <name evidence="2" type="ORF">TM35_000221540</name>
</gene>